<evidence type="ECO:0000313" key="3">
    <source>
        <dbReference type="Proteomes" id="UP001602370"/>
    </source>
</evidence>
<name>A0ABW6Y390_9ACTN</name>
<protein>
    <submittedName>
        <fullName evidence="2">Uncharacterized protein</fullName>
    </submittedName>
</protein>
<evidence type="ECO:0000313" key="2">
    <source>
        <dbReference type="EMBL" id="MFF5924188.1"/>
    </source>
</evidence>
<organism evidence="2 3">
    <name type="scientific">Streptomyces flavochromogenes</name>
    <dbReference type="NCBI Taxonomy" id="68199"/>
    <lineage>
        <taxon>Bacteria</taxon>
        <taxon>Bacillati</taxon>
        <taxon>Actinomycetota</taxon>
        <taxon>Actinomycetes</taxon>
        <taxon>Kitasatosporales</taxon>
        <taxon>Streptomycetaceae</taxon>
        <taxon>Streptomyces</taxon>
    </lineage>
</organism>
<feature type="compositionally biased region" description="Basic and acidic residues" evidence="1">
    <location>
        <begin position="207"/>
        <end position="221"/>
    </location>
</feature>
<dbReference type="EMBL" id="JBIBDZ010000019">
    <property type="protein sequence ID" value="MFF5924188.1"/>
    <property type="molecule type" value="Genomic_DNA"/>
</dbReference>
<reference evidence="2 3" key="1">
    <citation type="submission" date="2024-10" db="EMBL/GenBank/DDBJ databases">
        <title>The Natural Products Discovery Center: Release of the First 8490 Sequenced Strains for Exploring Actinobacteria Biosynthetic Diversity.</title>
        <authorList>
            <person name="Kalkreuter E."/>
            <person name="Kautsar S.A."/>
            <person name="Yang D."/>
            <person name="Bader C.D."/>
            <person name="Teijaro C.N."/>
            <person name="Fluegel L."/>
            <person name="Davis C.M."/>
            <person name="Simpson J.R."/>
            <person name="Lauterbach L."/>
            <person name="Steele A.D."/>
            <person name="Gui C."/>
            <person name="Meng S."/>
            <person name="Li G."/>
            <person name="Viehrig K."/>
            <person name="Ye F."/>
            <person name="Su P."/>
            <person name="Kiefer A.F."/>
            <person name="Nichols A."/>
            <person name="Cepeda A.J."/>
            <person name="Yan W."/>
            <person name="Fan B."/>
            <person name="Jiang Y."/>
            <person name="Adhikari A."/>
            <person name="Zheng C.-J."/>
            <person name="Schuster L."/>
            <person name="Cowan T.M."/>
            <person name="Smanski M.J."/>
            <person name="Chevrette M.G."/>
            <person name="De Carvalho L.P.S."/>
            <person name="Shen B."/>
        </authorList>
    </citation>
    <scope>NUCLEOTIDE SEQUENCE [LARGE SCALE GENOMIC DNA]</scope>
    <source>
        <strain evidence="2 3">NPDC012605</strain>
    </source>
</reference>
<feature type="compositionally biased region" description="Low complexity" evidence="1">
    <location>
        <begin position="222"/>
        <end position="231"/>
    </location>
</feature>
<dbReference type="Proteomes" id="UP001602370">
    <property type="component" value="Unassembled WGS sequence"/>
</dbReference>
<comment type="caution">
    <text evidence="2">The sequence shown here is derived from an EMBL/GenBank/DDBJ whole genome shotgun (WGS) entry which is preliminary data.</text>
</comment>
<accession>A0ABW6Y390</accession>
<feature type="region of interest" description="Disordered" evidence="1">
    <location>
        <begin position="201"/>
        <end position="247"/>
    </location>
</feature>
<keyword evidence="3" id="KW-1185">Reference proteome</keyword>
<gene>
    <name evidence="2" type="ORF">ACFY8C_38570</name>
</gene>
<evidence type="ECO:0000256" key="1">
    <source>
        <dbReference type="SAM" id="MobiDB-lite"/>
    </source>
</evidence>
<dbReference type="RefSeq" id="WP_388312044.1">
    <property type="nucleotide sequence ID" value="NZ_JBIBDZ010000019.1"/>
</dbReference>
<sequence>MEMTPEMWIAAGAAGVAVVAAVISAIQAKHANDQVEIAERQLELAEKIHREQNEPYVIVDVQPGAPGSMFLHLIVENIGSTVARNVRISADPPIETSFGEQATVDLQTVLARVYPMIPPGRRLEFLFDGPSRFNGALPMAYTFTVHCEGPFGPVEELEYLVDIATLAESSVGQRPLKRVEQELERIRKELAGLTTAYKKVNAPTIRQEGERQLQSFHERQAQRAAEQPATAQEDDEGAGGSSAAVPG</sequence>
<proteinExistence type="predicted"/>